<dbReference type="RefSeq" id="WP_132649727.1">
    <property type="nucleotide sequence ID" value="NZ_CP181386.1"/>
</dbReference>
<evidence type="ECO:0000259" key="2">
    <source>
        <dbReference type="Pfam" id="PF07853"/>
    </source>
</evidence>
<feature type="transmembrane region" description="Helical" evidence="1">
    <location>
        <begin position="45"/>
        <end position="65"/>
    </location>
</feature>
<dbReference type="Pfam" id="PF07853">
    <property type="entry name" value="DUF1648"/>
    <property type="match status" value="1"/>
</dbReference>
<evidence type="ECO:0000313" key="3">
    <source>
        <dbReference type="EMBL" id="TCO97191.1"/>
    </source>
</evidence>
<keyword evidence="1" id="KW-1133">Transmembrane helix</keyword>
<proteinExistence type="predicted"/>
<evidence type="ECO:0000313" key="4">
    <source>
        <dbReference type="Proteomes" id="UP000295106"/>
    </source>
</evidence>
<comment type="caution">
    <text evidence="3">The sequence shown here is derived from an EMBL/GenBank/DDBJ whole genome shotgun (WGS) entry which is preliminary data.</text>
</comment>
<dbReference type="OrthoDB" id="9157349at2"/>
<keyword evidence="1" id="KW-0812">Transmembrane</keyword>
<feature type="transmembrane region" description="Helical" evidence="1">
    <location>
        <begin position="132"/>
        <end position="150"/>
    </location>
</feature>
<protein>
    <submittedName>
        <fullName evidence="3">Uncharacterized protein DUF1648</fullName>
    </submittedName>
</protein>
<sequence length="159" mass="17407">MPRLLVLATSALGVLWVVLLGGLLPDVVASHFDLSGRADGHLPRPVFVALMAALVGGVPLLTWWLQQRAIDSGRPRIPNAEFWLSAAQRQATGEWLRFHAAVFAIATTVFLAALHALVVVAHRGPRVELPGGLFWTMLLAYLAFVGVWALRLQRRFGRS</sequence>
<reference evidence="3 4" key="1">
    <citation type="submission" date="2019-03" db="EMBL/GenBank/DDBJ databases">
        <title>Genomic Encyclopedia of Type Strains, Phase IV (KMG-IV): sequencing the most valuable type-strain genomes for metagenomic binning, comparative biology and taxonomic classification.</title>
        <authorList>
            <person name="Goeker M."/>
        </authorList>
    </citation>
    <scope>NUCLEOTIDE SEQUENCE [LARGE SCALE GENOMIC DNA]</scope>
    <source>
        <strain evidence="3 4">DSM 1709</strain>
    </source>
</reference>
<evidence type="ECO:0000256" key="1">
    <source>
        <dbReference type="SAM" id="Phobius"/>
    </source>
</evidence>
<dbReference type="Proteomes" id="UP000295106">
    <property type="component" value="Unassembled WGS sequence"/>
</dbReference>
<dbReference type="EMBL" id="SLXD01000023">
    <property type="protein sequence ID" value="TCO97191.1"/>
    <property type="molecule type" value="Genomic_DNA"/>
</dbReference>
<dbReference type="AlphaFoldDB" id="A0A4R2LT27"/>
<feature type="transmembrane region" description="Helical" evidence="1">
    <location>
        <begin position="98"/>
        <end position="120"/>
    </location>
</feature>
<dbReference type="InterPro" id="IPR012867">
    <property type="entry name" value="DUF1648"/>
</dbReference>
<accession>A0A4R2LT27</accession>
<feature type="domain" description="DUF1648" evidence="2">
    <location>
        <begin position="11"/>
        <end position="54"/>
    </location>
</feature>
<gene>
    <name evidence="3" type="ORF">EV684_12331</name>
</gene>
<name>A0A4R2LT27_RUBGE</name>
<dbReference type="GeneID" id="99686424"/>
<keyword evidence="1" id="KW-0472">Membrane</keyword>
<organism evidence="3 4">
    <name type="scientific">Rubrivivax gelatinosus</name>
    <name type="common">Rhodocyclus gelatinosus</name>
    <name type="synonym">Rhodopseudomonas gelatinosa</name>
    <dbReference type="NCBI Taxonomy" id="28068"/>
    <lineage>
        <taxon>Bacteria</taxon>
        <taxon>Pseudomonadati</taxon>
        <taxon>Pseudomonadota</taxon>
        <taxon>Betaproteobacteria</taxon>
        <taxon>Burkholderiales</taxon>
        <taxon>Sphaerotilaceae</taxon>
        <taxon>Rubrivivax</taxon>
    </lineage>
</organism>